<protein>
    <recommendedName>
        <fullName evidence="2">BTB domain-containing protein</fullName>
    </recommendedName>
</protein>
<feature type="domain" description="BTB" evidence="2">
    <location>
        <begin position="49"/>
        <end position="110"/>
    </location>
</feature>
<dbReference type="RefSeq" id="XP_047773018.1">
    <property type="nucleotide sequence ID" value="XM_047921910.1"/>
</dbReference>
<dbReference type="Gene3D" id="3.30.710.10">
    <property type="entry name" value="Potassium Channel Kv1.1, Chain A"/>
    <property type="match status" value="1"/>
</dbReference>
<reference evidence="3 4" key="1">
    <citation type="journal article" date="2021" name="Environ. Microbiol.">
        <title>Gene family expansions and transcriptome signatures uncover fungal adaptations to wood decay.</title>
        <authorList>
            <person name="Hage H."/>
            <person name="Miyauchi S."/>
            <person name="Viragh M."/>
            <person name="Drula E."/>
            <person name="Min B."/>
            <person name="Chaduli D."/>
            <person name="Navarro D."/>
            <person name="Favel A."/>
            <person name="Norest M."/>
            <person name="Lesage-Meessen L."/>
            <person name="Balint B."/>
            <person name="Merenyi Z."/>
            <person name="de Eugenio L."/>
            <person name="Morin E."/>
            <person name="Martinez A.T."/>
            <person name="Baldrian P."/>
            <person name="Stursova M."/>
            <person name="Martinez M.J."/>
            <person name="Novotny C."/>
            <person name="Magnuson J.K."/>
            <person name="Spatafora J.W."/>
            <person name="Maurice S."/>
            <person name="Pangilinan J."/>
            <person name="Andreopoulos W."/>
            <person name="LaButti K."/>
            <person name="Hundley H."/>
            <person name="Na H."/>
            <person name="Kuo A."/>
            <person name="Barry K."/>
            <person name="Lipzen A."/>
            <person name="Henrissat B."/>
            <person name="Riley R."/>
            <person name="Ahrendt S."/>
            <person name="Nagy L.G."/>
            <person name="Grigoriev I.V."/>
            <person name="Martin F."/>
            <person name="Rosso M.N."/>
        </authorList>
    </citation>
    <scope>NUCLEOTIDE SEQUENCE [LARGE SCALE GENOMIC DNA]</scope>
    <source>
        <strain evidence="3 4">CIRM-BRFM 1785</strain>
    </source>
</reference>
<evidence type="ECO:0000313" key="4">
    <source>
        <dbReference type="Proteomes" id="UP000814176"/>
    </source>
</evidence>
<proteinExistence type="predicted"/>
<keyword evidence="4" id="KW-1185">Reference proteome</keyword>
<organism evidence="3 4">
    <name type="scientific">Rhodofomes roseus</name>
    <dbReference type="NCBI Taxonomy" id="34475"/>
    <lineage>
        <taxon>Eukaryota</taxon>
        <taxon>Fungi</taxon>
        <taxon>Dikarya</taxon>
        <taxon>Basidiomycota</taxon>
        <taxon>Agaricomycotina</taxon>
        <taxon>Agaricomycetes</taxon>
        <taxon>Polyporales</taxon>
        <taxon>Rhodofomes</taxon>
    </lineage>
</organism>
<feature type="compositionally biased region" description="Low complexity" evidence="1">
    <location>
        <begin position="23"/>
        <end position="32"/>
    </location>
</feature>
<evidence type="ECO:0000313" key="3">
    <source>
        <dbReference type="EMBL" id="KAH9829562.1"/>
    </source>
</evidence>
<dbReference type="PROSITE" id="PS50097">
    <property type="entry name" value="BTB"/>
    <property type="match status" value="1"/>
</dbReference>
<feature type="region of interest" description="Disordered" evidence="1">
    <location>
        <begin position="1"/>
        <end position="37"/>
    </location>
</feature>
<dbReference type="EMBL" id="JADCUA010000037">
    <property type="protein sequence ID" value="KAH9829562.1"/>
    <property type="molecule type" value="Genomic_DNA"/>
</dbReference>
<gene>
    <name evidence="3" type="ORF">C8Q71DRAFT_727995</name>
</gene>
<dbReference type="CDD" id="cd18186">
    <property type="entry name" value="BTB_POZ_ZBTB_KLHL-like"/>
    <property type="match status" value="1"/>
</dbReference>
<sequence>MSEQSRTHSDEPPTRKRPRTDSESSAASVGSDSSKEPFSRDGRFWYEDGNIVVIAGNVGFRVYKGLLSAHSDVFRDMFSLPQPGPDPVGDCPVVHVTDTAAELRSLLSVLLPTQFLPEHRFSTFEDLANCTRLAHKYGMKQLLEDSLKGLEYYFPSTLASWDRRNKLAIDTQAIVGVNVARLTNTLSLLPAALYLCCQLTAEELIEGHPHSDNTEDTLSPEDLRLCLNKRAELCTLFMTSTLRDTFSPIGEDGECSTNSRCNNSIHSILSAHVTLTCSGYSNALYSSFKSLRNYFYKATPKPAYPLCSSCIKILVEREGNRRKQIWAELPKLFGLETDEKEREE</sequence>
<comment type="caution">
    <text evidence="3">The sequence shown here is derived from an EMBL/GenBank/DDBJ whole genome shotgun (WGS) entry which is preliminary data.</text>
</comment>
<dbReference type="InterPro" id="IPR000210">
    <property type="entry name" value="BTB/POZ_dom"/>
</dbReference>
<dbReference type="Proteomes" id="UP000814176">
    <property type="component" value="Unassembled WGS sequence"/>
</dbReference>
<evidence type="ECO:0000256" key="1">
    <source>
        <dbReference type="SAM" id="MobiDB-lite"/>
    </source>
</evidence>
<feature type="compositionally biased region" description="Basic and acidic residues" evidence="1">
    <location>
        <begin position="1"/>
        <end position="22"/>
    </location>
</feature>
<dbReference type="InterPro" id="IPR011333">
    <property type="entry name" value="SKP1/BTB/POZ_sf"/>
</dbReference>
<accession>A0ABQ8JZ39</accession>
<dbReference type="GeneID" id="72002642"/>
<evidence type="ECO:0000259" key="2">
    <source>
        <dbReference type="PROSITE" id="PS50097"/>
    </source>
</evidence>
<name>A0ABQ8JZ39_9APHY</name>
<dbReference type="Pfam" id="PF00651">
    <property type="entry name" value="BTB"/>
    <property type="match status" value="1"/>
</dbReference>